<protein>
    <submittedName>
        <fullName evidence="1">Uncharacterized protein</fullName>
    </submittedName>
</protein>
<evidence type="ECO:0000313" key="1">
    <source>
        <dbReference type="EMBL" id="GBP52828.1"/>
    </source>
</evidence>
<keyword evidence="2" id="KW-1185">Reference proteome</keyword>
<organism evidence="1 2">
    <name type="scientific">Eumeta variegata</name>
    <name type="common">Bagworm moth</name>
    <name type="synonym">Eumeta japonica</name>
    <dbReference type="NCBI Taxonomy" id="151549"/>
    <lineage>
        <taxon>Eukaryota</taxon>
        <taxon>Metazoa</taxon>
        <taxon>Ecdysozoa</taxon>
        <taxon>Arthropoda</taxon>
        <taxon>Hexapoda</taxon>
        <taxon>Insecta</taxon>
        <taxon>Pterygota</taxon>
        <taxon>Neoptera</taxon>
        <taxon>Endopterygota</taxon>
        <taxon>Lepidoptera</taxon>
        <taxon>Glossata</taxon>
        <taxon>Ditrysia</taxon>
        <taxon>Tineoidea</taxon>
        <taxon>Psychidae</taxon>
        <taxon>Oiketicinae</taxon>
        <taxon>Eumeta</taxon>
    </lineage>
</organism>
<dbReference type="AlphaFoldDB" id="A0A4C1WN75"/>
<reference evidence="1 2" key="1">
    <citation type="journal article" date="2019" name="Commun. Biol.">
        <title>The bagworm genome reveals a unique fibroin gene that provides high tensile strength.</title>
        <authorList>
            <person name="Kono N."/>
            <person name="Nakamura H."/>
            <person name="Ohtoshi R."/>
            <person name="Tomita M."/>
            <person name="Numata K."/>
            <person name="Arakawa K."/>
        </authorList>
    </citation>
    <scope>NUCLEOTIDE SEQUENCE [LARGE SCALE GENOMIC DNA]</scope>
</reference>
<evidence type="ECO:0000313" key="2">
    <source>
        <dbReference type="Proteomes" id="UP000299102"/>
    </source>
</evidence>
<name>A0A4C1WN75_EUMVA</name>
<accession>A0A4C1WN75</accession>
<comment type="caution">
    <text evidence="1">The sequence shown here is derived from an EMBL/GenBank/DDBJ whole genome shotgun (WGS) entry which is preliminary data.</text>
</comment>
<dbReference type="Proteomes" id="UP000299102">
    <property type="component" value="Unassembled WGS sequence"/>
</dbReference>
<proteinExistence type="predicted"/>
<gene>
    <name evidence="1" type="ORF">EVAR_39367_1</name>
</gene>
<sequence>MTTNKAQGRTLGNAGVHLWVPRFYHNQVYVTCSAVVDPLNLLNETILANVRVSARLKSTPVCDAIFYMHYTVKQRCCDKLDFVVLVNKIRKDDPANVDV</sequence>
<dbReference type="EMBL" id="BGZK01000610">
    <property type="protein sequence ID" value="GBP52828.1"/>
    <property type="molecule type" value="Genomic_DNA"/>
</dbReference>